<sequence length="445" mass="47752">MTEKNDLGTPTEQLLREALAARANAISPHDLRPAQPPSGRLRRLRPVRLVLGIAMFGLAASVAGYLTFNGTPTAIHQDPAPAPPSVSASPTPTESPTPSPSPSTSAEPSGSPSASSKAAPTPTTFRNVTFGLPAGWTMERPDPAYGQVCLFAPDAPASARAKAGICDPYGVLISVWNTATEVENAIWPYESSLDVDGGWGTQPYCPVWDGPHGIGSGDDLRLVGKPERSVAAVGGHYAQTTKWLVQCNARERFTTQIWSFHKEQVLVSTSGLRDDYRDDLLSIVNSLDLSKHADPLNRGESSDIRIGFGAATTSVEGDREVVTFPVTWTNISATAYNAVEPVLTGDPLDGPVDVTKRPDGVLERKDGAGWTSVPAFWQHSDWAYTATSAAFPLAPGKSRTVTFRVRITRQDQMNSHHFSAMAFVSKGIRSLGKAEYELPIHVKTQ</sequence>
<gene>
    <name evidence="3" type="ORF">F4556_003606</name>
</gene>
<accession>A0A7W7SEU0</accession>
<feature type="compositionally biased region" description="Low complexity" evidence="1">
    <location>
        <begin position="102"/>
        <end position="124"/>
    </location>
</feature>
<name>A0A7W7SEU0_9ACTN</name>
<evidence type="ECO:0000256" key="2">
    <source>
        <dbReference type="SAM" id="Phobius"/>
    </source>
</evidence>
<evidence type="ECO:0000313" key="4">
    <source>
        <dbReference type="Proteomes" id="UP000573327"/>
    </source>
</evidence>
<dbReference type="EMBL" id="JACHJR010000001">
    <property type="protein sequence ID" value="MBB4948071.1"/>
    <property type="molecule type" value="Genomic_DNA"/>
</dbReference>
<dbReference type="Proteomes" id="UP000573327">
    <property type="component" value="Unassembled WGS sequence"/>
</dbReference>
<evidence type="ECO:0000256" key="1">
    <source>
        <dbReference type="SAM" id="MobiDB-lite"/>
    </source>
</evidence>
<dbReference type="AlphaFoldDB" id="A0A7W7SEU0"/>
<feature type="transmembrane region" description="Helical" evidence="2">
    <location>
        <begin position="49"/>
        <end position="68"/>
    </location>
</feature>
<proteinExistence type="predicted"/>
<evidence type="ECO:0000313" key="3">
    <source>
        <dbReference type="EMBL" id="MBB4948071.1"/>
    </source>
</evidence>
<protein>
    <submittedName>
        <fullName evidence="3">Uncharacterized protein</fullName>
    </submittedName>
</protein>
<dbReference type="RefSeq" id="WP_184917000.1">
    <property type="nucleotide sequence ID" value="NZ_JACHJR010000001.1"/>
</dbReference>
<keyword evidence="2" id="KW-0472">Membrane</keyword>
<comment type="caution">
    <text evidence="3">The sequence shown here is derived from an EMBL/GenBank/DDBJ whole genome shotgun (WGS) entry which is preliminary data.</text>
</comment>
<keyword evidence="4" id="KW-1185">Reference proteome</keyword>
<organism evidence="3 4">
    <name type="scientific">Kitasatospora gansuensis</name>
    <dbReference type="NCBI Taxonomy" id="258050"/>
    <lineage>
        <taxon>Bacteria</taxon>
        <taxon>Bacillati</taxon>
        <taxon>Actinomycetota</taxon>
        <taxon>Actinomycetes</taxon>
        <taxon>Kitasatosporales</taxon>
        <taxon>Streptomycetaceae</taxon>
        <taxon>Kitasatospora</taxon>
    </lineage>
</organism>
<feature type="region of interest" description="Disordered" evidence="1">
    <location>
        <begin position="76"/>
        <end position="126"/>
    </location>
</feature>
<reference evidence="3 4" key="1">
    <citation type="submission" date="2020-08" db="EMBL/GenBank/DDBJ databases">
        <title>Sequencing the genomes of 1000 actinobacteria strains.</title>
        <authorList>
            <person name="Klenk H.-P."/>
        </authorList>
    </citation>
    <scope>NUCLEOTIDE SEQUENCE [LARGE SCALE GENOMIC DNA]</scope>
    <source>
        <strain evidence="3 4">DSM 44786</strain>
    </source>
</reference>
<keyword evidence="2" id="KW-0812">Transmembrane</keyword>
<keyword evidence="2" id="KW-1133">Transmembrane helix</keyword>